<keyword evidence="2 14" id="KW-0813">Transport</keyword>
<evidence type="ECO:0000256" key="6">
    <source>
        <dbReference type="ARBA" id="ARBA00022989"/>
    </source>
</evidence>
<evidence type="ECO:0000256" key="8">
    <source>
        <dbReference type="ARBA" id="ARBA00023065"/>
    </source>
</evidence>
<keyword evidence="7 14" id="KW-0915">Sodium</keyword>
<keyword evidence="16" id="KW-1185">Reference proteome</keyword>
<dbReference type="AlphaFoldDB" id="A0A252F5B0"/>
<comment type="caution">
    <text evidence="15">The sequence shown here is derived from an EMBL/GenBank/DDBJ whole genome shotgun (WGS) entry which is preliminary data.</text>
</comment>
<dbReference type="GO" id="GO:0005886">
    <property type="term" value="C:plasma membrane"/>
    <property type="evidence" value="ECO:0007669"/>
    <property type="project" value="UniProtKB-SubCell"/>
</dbReference>
<evidence type="ECO:0000256" key="7">
    <source>
        <dbReference type="ARBA" id="ARBA00023053"/>
    </source>
</evidence>
<keyword evidence="8 14" id="KW-0406">Ion transport</keyword>
<evidence type="ECO:0000256" key="5">
    <source>
        <dbReference type="ARBA" id="ARBA00022723"/>
    </source>
</evidence>
<dbReference type="GO" id="GO:0046872">
    <property type="term" value="F:metal ion binding"/>
    <property type="evidence" value="ECO:0007669"/>
    <property type="project" value="UniProtKB-KW"/>
</dbReference>
<dbReference type="InterPro" id="IPR003691">
    <property type="entry name" value="FluC"/>
</dbReference>
<evidence type="ECO:0000313" key="15">
    <source>
        <dbReference type="EMBL" id="OUM20963.1"/>
    </source>
</evidence>
<dbReference type="Pfam" id="PF02537">
    <property type="entry name" value="CRCB"/>
    <property type="match status" value="1"/>
</dbReference>
<dbReference type="HAMAP" id="MF_00454">
    <property type="entry name" value="FluC"/>
    <property type="match status" value="1"/>
</dbReference>
<feature type="transmembrane region" description="Helical" evidence="14">
    <location>
        <begin position="63"/>
        <end position="82"/>
    </location>
</feature>
<feature type="transmembrane region" description="Helical" evidence="14">
    <location>
        <begin position="37"/>
        <end position="56"/>
    </location>
</feature>
<evidence type="ECO:0000256" key="1">
    <source>
        <dbReference type="ARBA" id="ARBA00004651"/>
    </source>
</evidence>
<keyword evidence="10 14" id="KW-0407">Ion channel</keyword>
<keyword evidence="4 14" id="KW-0812">Transmembrane</keyword>
<comment type="function">
    <text evidence="13 14">Fluoride-specific ion channel. Important for reducing fluoride concentration in the cell, thus reducing its toxicity.</text>
</comment>
<evidence type="ECO:0000256" key="14">
    <source>
        <dbReference type="HAMAP-Rule" id="MF_00454"/>
    </source>
</evidence>
<dbReference type="RefSeq" id="WP_087018407.1">
    <property type="nucleotide sequence ID" value="NZ_CP178353.1"/>
</dbReference>
<keyword evidence="9 14" id="KW-0472">Membrane</keyword>
<reference evidence="15 16" key="1">
    <citation type="submission" date="2017-05" db="EMBL/GenBank/DDBJ databases">
        <title>Butyricicoccus porcorum sp. nov. a butyrate-producing bacterium from the swine intestinal tract.</title>
        <authorList>
            <person name="Trachsel J."/>
            <person name="Humphrey S."/>
            <person name="Allen H.K."/>
        </authorList>
    </citation>
    <scope>NUCLEOTIDE SEQUENCE [LARGE SCALE GENOMIC DNA]</scope>
    <source>
        <strain evidence="15">BB10</strain>
    </source>
</reference>
<dbReference type="GO" id="GO:0140114">
    <property type="term" value="P:cellular detoxification of fluoride"/>
    <property type="evidence" value="ECO:0007669"/>
    <property type="project" value="UniProtKB-UniRule"/>
</dbReference>
<evidence type="ECO:0000256" key="10">
    <source>
        <dbReference type="ARBA" id="ARBA00023303"/>
    </source>
</evidence>
<evidence type="ECO:0000256" key="11">
    <source>
        <dbReference type="ARBA" id="ARBA00035120"/>
    </source>
</evidence>
<dbReference type="PANTHER" id="PTHR28259:SF16">
    <property type="entry name" value="FLUORIDE-SPECIFIC ION CHANNEL FLUC 2"/>
    <property type="match status" value="1"/>
</dbReference>
<name>A0A252F5B0_9FIRM</name>
<feature type="transmembrane region" description="Helical" evidence="14">
    <location>
        <begin position="94"/>
        <end position="117"/>
    </location>
</feature>
<evidence type="ECO:0000256" key="2">
    <source>
        <dbReference type="ARBA" id="ARBA00022448"/>
    </source>
</evidence>
<dbReference type="GO" id="GO:0062054">
    <property type="term" value="F:fluoride channel activity"/>
    <property type="evidence" value="ECO:0007669"/>
    <property type="project" value="UniProtKB-UniRule"/>
</dbReference>
<evidence type="ECO:0000256" key="4">
    <source>
        <dbReference type="ARBA" id="ARBA00022692"/>
    </source>
</evidence>
<dbReference type="PANTHER" id="PTHR28259">
    <property type="entry name" value="FLUORIDE EXPORT PROTEIN 1-RELATED"/>
    <property type="match status" value="1"/>
</dbReference>
<feature type="binding site" evidence="14">
    <location>
        <position position="75"/>
    </location>
    <ligand>
        <name>Na(+)</name>
        <dbReference type="ChEBI" id="CHEBI:29101"/>
        <note>structural</note>
    </ligand>
</feature>
<evidence type="ECO:0000256" key="13">
    <source>
        <dbReference type="ARBA" id="ARBA00049940"/>
    </source>
</evidence>
<gene>
    <name evidence="14" type="primary">fluC</name>
    <name evidence="14" type="synonym">crcB</name>
    <name evidence="15" type="ORF">CBW42_05115</name>
</gene>
<dbReference type="EMBL" id="NHOC01000004">
    <property type="protein sequence ID" value="OUM20963.1"/>
    <property type="molecule type" value="Genomic_DNA"/>
</dbReference>
<evidence type="ECO:0000256" key="3">
    <source>
        <dbReference type="ARBA" id="ARBA00022475"/>
    </source>
</evidence>
<comment type="subcellular location">
    <subcellularLocation>
        <location evidence="1 14">Cell membrane</location>
        <topology evidence="1 14">Multi-pass membrane protein</topology>
    </subcellularLocation>
</comment>
<sequence length="122" mass="12465">MTPACILSVALGGGMGAVCRAACSHFIKAYWHGSFPLATFCINLLGSFVLGILGAWSLSAQLYALLGTGFLGGFTTFSTLHVEALNLLRGKLPAVGMGYLCASYLCGIAAAVAGLALGMQCL</sequence>
<organism evidence="15 16">
    <name type="scientific">Butyricicoccus porcorum</name>
    <dbReference type="NCBI Taxonomy" id="1945634"/>
    <lineage>
        <taxon>Bacteria</taxon>
        <taxon>Bacillati</taxon>
        <taxon>Bacillota</taxon>
        <taxon>Clostridia</taxon>
        <taxon>Eubacteriales</taxon>
        <taxon>Butyricicoccaceae</taxon>
        <taxon>Butyricicoccus</taxon>
    </lineage>
</organism>
<comment type="similarity">
    <text evidence="11 14">Belongs to the fluoride channel Fluc/FEX (TC 1.A.43) family.</text>
</comment>
<keyword evidence="5 14" id="KW-0479">Metal-binding</keyword>
<dbReference type="Proteomes" id="UP000194903">
    <property type="component" value="Unassembled WGS sequence"/>
</dbReference>
<evidence type="ECO:0000313" key="16">
    <source>
        <dbReference type="Proteomes" id="UP000194903"/>
    </source>
</evidence>
<accession>A0A252F5B0</accession>
<protein>
    <recommendedName>
        <fullName evidence="14">Fluoride-specific ion channel FluC</fullName>
    </recommendedName>
</protein>
<evidence type="ECO:0000256" key="9">
    <source>
        <dbReference type="ARBA" id="ARBA00023136"/>
    </source>
</evidence>
<feature type="binding site" evidence="14">
    <location>
        <position position="72"/>
    </location>
    <ligand>
        <name>Na(+)</name>
        <dbReference type="ChEBI" id="CHEBI:29101"/>
        <note>structural</note>
    </ligand>
</feature>
<comment type="catalytic activity">
    <reaction evidence="12">
        <text>fluoride(in) = fluoride(out)</text>
        <dbReference type="Rhea" id="RHEA:76159"/>
        <dbReference type="ChEBI" id="CHEBI:17051"/>
    </reaction>
    <physiologicalReaction direction="left-to-right" evidence="12">
        <dbReference type="Rhea" id="RHEA:76160"/>
    </physiologicalReaction>
</comment>
<keyword evidence="3 14" id="KW-1003">Cell membrane</keyword>
<proteinExistence type="inferred from homology"/>
<evidence type="ECO:0000256" key="12">
    <source>
        <dbReference type="ARBA" id="ARBA00035585"/>
    </source>
</evidence>
<dbReference type="OrthoDB" id="9815830at2"/>
<keyword evidence="6 14" id="KW-1133">Transmembrane helix</keyword>
<comment type="activity regulation">
    <text evidence="14">Na(+) is not transported, but it plays an essential structural role and its presence is essential for fluoride channel function.</text>
</comment>